<evidence type="ECO:0000256" key="3">
    <source>
        <dbReference type="ARBA" id="ARBA00022553"/>
    </source>
</evidence>
<dbReference type="RefSeq" id="WP_331928861.1">
    <property type="nucleotide sequence ID" value="NZ_JBEPLU010000001.1"/>
</dbReference>
<keyword evidence="8" id="KW-1133">Transmembrane helix</keyword>
<feature type="domain" description="Histidine kinase/HSP90-like ATPase" evidence="9">
    <location>
        <begin position="239"/>
        <end position="333"/>
    </location>
</feature>
<dbReference type="InterPro" id="IPR011495">
    <property type="entry name" value="Sig_transdc_His_kin_sub2_dim/P"/>
</dbReference>
<dbReference type="SMART" id="SM00387">
    <property type="entry name" value="HATPase_c"/>
    <property type="match status" value="1"/>
</dbReference>
<reference evidence="10 11" key="1">
    <citation type="submission" date="2024-06" db="EMBL/GenBank/DDBJ databases">
        <title>Genomic Encyclopedia of Type Strains, Phase IV (KMG-IV): sequencing the most valuable type-strain genomes for metagenomic binning, comparative biology and taxonomic classification.</title>
        <authorList>
            <person name="Goeker M."/>
        </authorList>
    </citation>
    <scope>NUCLEOTIDE SEQUENCE [LARGE SCALE GENOMIC DNA]</scope>
    <source>
        <strain evidence="10 11">DSM 17809</strain>
    </source>
</reference>
<feature type="transmembrane region" description="Helical" evidence="8">
    <location>
        <begin position="97"/>
        <end position="119"/>
    </location>
</feature>
<dbReference type="PANTHER" id="PTHR41523:SF8">
    <property type="entry name" value="ETHYLENE RESPONSE SENSOR PROTEIN"/>
    <property type="match status" value="1"/>
</dbReference>
<dbReference type="SUPFAM" id="SSF55874">
    <property type="entry name" value="ATPase domain of HSP90 chaperone/DNA topoisomerase II/histidine kinase"/>
    <property type="match status" value="1"/>
</dbReference>
<evidence type="ECO:0000256" key="5">
    <source>
        <dbReference type="ARBA" id="ARBA00022741"/>
    </source>
</evidence>
<keyword evidence="4" id="KW-0808">Transferase</keyword>
<keyword evidence="3" id="KW-0597">Phosphoprotein</keyword>
<keyword evidence="11" id="KW-1185">Reference proteome</keyword>
<dbReference type="InterPro" id="IPR036890">
    <property type="entry name" value="HATPase_C_sf"/>
</dbReference>
<evidence type="ECO:0000256" key="8">
    <source>
        <dbReference type="SAM" id="Phobius"/>
    </source>
</evidence>
<keyword evidence="7" id="KW-0067">ATP-binding</keyword>
<evidence type="ECO:0000313" key="11">
    <source>
        <dbReference type="Proteomes" id="UP001549110"/>
    </source>
</evidence>
<evidence type="ECO:0000256" key="1">
    <source>
        <dbReference type="ARBA" id="ARBA00000085"/>
    </source>
</evidence>
<keyword evidence="6 10" id="KW-0418">Kinase</keyword>
<dbReference type="EC" id="2.7.13.3" evidence="2"/>
<feature type="transmembrane region" description="Helical" evidence="8">
    <location>
        <begin position="52"/>
        <end position="85"/>
    </location>
</feature>
<gene>
    <name evidence="10" type="ORF">ABID41_001533</name>
</gene>
<evidence type="ECO:0000256" key="7">
    <source>
        <dbReference type="ARBA" id="ARBA00022840"/>
    </source>
</evidence>
<name>A0ABV2EHC6_9CAUL</name>
<organism evidence="10 11">
    <name type="scientific">Phenylobacterium koreense</name>
    <dbReference type="NCBI Taxonomy" id="266125"/>
    <lineage>
        <taxon>Bacteria</taxon>
        <taxon>Pseudomonadati</taxon>
        <taxon>Pseudomonadota</taxon>
        <taxon>Alphaproteobacteria</taxon>
        <taxon>Caulobacterales</taxon>
        <taxon>Caulobacteraceae</taxon>
        <taxon>Phenylobacterium</taxon>
    </lineage>
</organism>
<evidence type="ECO:0000256" key="6">
    <source>
        <dbReference type="ARBA" id="ARBA00022777"/>
    </source>
</evidence>
<comment type="catalytic activity">
    <reaction evidence="1">
        <text>ATP + protein L-histidine = ADP + protein N-phospho-L-histidine.</text>
        <dbReference type="EC" id="2.7.13.3"/>
    </reaction>
</comment>
<evidence type="ECO:0000256" key="4">
    <source>
        <dbReference type="ARBA" id="ARBA00022679"/>
    </source>
</evidence>
<keyword evidence="5" id="KW-0547">Nucleotide-binding</keyword>
<dbReference type="InterPro" id="IPR003594">
    <property type="entry name" value="HATPase_dom"/>
</dbReference>
<comment type="caution">
    <text evidence="10">The sequence shown here is derived from an EMBL/GenBank/DDBJ whole genome shotgun (WGS) entry which is preliminary data.</text>
</comment>
<protein>
    <recommendedName>
        <fullName evidence="2">histidine kinase</fullName>
        <ecNumber evidence="2">2.7.13.3</ecNumber>
    </recommendedName>
</protein>
<evidence type="ECO:0000256" key="2">
    <source>
        <dbReference type="ARBA" id="ARBA00012438"/>
    </source>
</evidence>
<accession>A0ABV2EHC6</accession>
<dbReference type="Gene3D" id="3.30.450.20">
    <property type="entry name" value="PAS domain"/>
    <property type="match status" value="1"/>
</dbReference>
<proteinExistence type="predicted"/>
<keyword evidence="8" id="KW-0812">Transmembrane</keyword>
<dbReference type="Pfam" id="PF07568">
    <property type="entry name" value="HisKA_2"/>
    <property type="match status" value="1"/>
</dbReference>
<dbReference type="GO" id="GO:0016301">
    <property type="term" value="F:kinase activity"/>
    <property type="evidence" value="ECO:0007669"/>
    <property type="project" value="UniProtKB-KW"/>
</dbReference>
<dbReference type="Pfam" id="PF13581">
    <property type="entry name" value="HATPase_c_2"/>
    <property type="match status" value="1"/>
</dbReference>
<evidence type="ECO:0000313" key="10">
    <source>
        <dbReference type="EMBL" id="MET3526438.1"/>
    </source>
</evidence>
<keyword evidence="8" id="KW-0472">Membrane</keyword>
<evidence type="ECO:0000259" key="9">
    <source>
        <dbReference type="SMART" id="SM00387"/>
    </source>
</evidence>
<dbReference type="PANTHER" id="PTHR41523">
    <property type="entry name" value="TWO-COMPONENT SYSTEM SENSOR PROTEIN"/>
    <property type="match status" value="1"/>
</dbReference>
<sequence length="333" mass="36109">MLRLGNLNLRSRLAPDVPTWVTEWVCAGLCASFSGLLRLCVDLLAPGTPPYLFFFPFVLLATLLAGWRSGVIALTIMMLGVWYMILSPARFGPLDSVEATTLILNGLSGLAVVAVAQAFRRAYELAQNERAAKLEVRELLLRELNHRVKNNFQMVEALLDMQRRRAKDDQAAAALSDALRRVHSMAQAHAFLYSPENAVEQIDLGDYLHELCSSLSDSLLQNGLVRLDCRTASWSVSRDRAVAVGLVVNELVTNAAKYAFPDGRSGQILVALSGRPEGCELTVADDGIGMPGVPLIKAEGMGRKLVESFARQSGGVLTEGAGPGVSYVLMLPN</sequence>
<dbReference type="Gene3D" id="3.30.565.10">
    <property type="entry name" value="Histidine kinase-like ATPase, C-terminal domain"/>
    <property type="match status" value="1"/>
</dbReference>
<dbReference type="EMBL" id="JBEPLU010000001">
    <property type="protein sequence ID" value="MET3526438.1"/>
    <property type="molecule type" value="Genomic_DNA"/>
</dbReference>
<dbReference type="Proteomes" id="UP001549110">
    <property type="component" value="Unassembled WGS sequence"/>
</dbReference>